<protein>
    <submittedName>
        <fullName evidence="3">SGNH/GDSL hydrolase family protein</fullName>
        <ecNumber evidence="3">3.1.-.-</ecNumber>
    </submittedName>
</protein>
<dbReference type="Gene3D" id="2.60.120.260">
    <property type="entry name" value="Galactose-binding domain-like"/>
    <property type="match status" value="1"/>
</dbReference>
<evidence type="ECO:0000259" key="2">
    <source>
        <dbReference type="Pfam" id="PF13472"/>
    </source>
</evidence>
<accession>A0ABZ0RIV2</accession>
<organism evidence="3 4">
    <name type="scientific">Coraliomargarita algicola</name>
    <dbReference type="NCBI Taxonomy" id="3092156"/>
    <lineage>
        <taxon>Bacteria</taxon>
        <taxon>Pseudomonadati</taxon>
        <taxon>Verrucomicrobiota</taxon>
        <taxon>Opitutia</taxon>
        <taxon>Puniceicoccales</taxon>
        <taxon>Coraliomargaritaceae</taxon>
        <taxon>Coraliomargarita</taxon>
    </lineage>
</organism>
<dbReference type="EC" id="3.1.-.-" evidence="3"/>
<evidence type="ECO:0000256" key="1">
    <source>
        <dbReference type="SAM" id="SignalP"/>
    </source>
</evidence>
<feature type="signal peptide" evidence="1">
    <location>
        <begin position="1"/>
        <end position="26"/>
    </location>
</feature>
<keyword evidence="4" id="KW-1185">Reference proteome</keyword>
<keyword evidence="3" id="KW-0378">Hydrolase</keyword>
<dbReference type="PANTHER" id="PTHR34407:SF1">
    <property type="entry name" value="SGNH HYDROLASE-TYPE ESTERASE DOMAIN-CONTAINING PROTEIN"/>
    <property type="match status" value="1"/>
</dbReference>
<evidence type="ECO:0000313" key="3">
    <source>
        <dbReference type="EMBL" id="WPJ96135.1"/>
    </source>
</evidence>
<evidence type="ECO:0000313" key="4">
    <source>
        <dbReference type="Proteomes" id="UP001324993"/>
    </source>
</evidence>
<keyword evidence="1" id="KW-0732">Signal</keyword>
<feature type="chain" id="PRO_5046252211" evidence="1">
    <location>
        <begin position="27"/>
        <end position="440"/>
    </location>
</feature>
<feature type="domain" description="SGNH hydrolase-type esterase" evidence="2">
    <location>
        <begin position="61"/>
        <end position="198"/>
    </location>
</feature>
<dbReference type="GO" id="GO:0016787">
    <property type="term" value="F:hydrolase activity"/>
    <property type="evidence" value="ECO:0007669"/>
    <property type="project" value="UniProtKB-KW"/>
</dbReference>
<dbReference type="InterPro" id="IPR036514">
    <property type="entry name" value="SGNH_hydro_sf"/>
</dbReference>
<dbReference type="CDD" id="cd00229">
    <property type="entry name" value="SGNH_hydrolase"/>
    <property type="match status" value="1"/>
</dbReference>
<dbReference type="Proteomes" id="UP001324993">
    <property type="component" value="Chromosome"/>
</dbReference>
<dbReference type="Pfam" id="PF13472">
    <property type="entry name" value="Lipase_GDSL_2"/>
    <property type="match status" value="1"/>
</dbReference>
<dbReference type="EMBL" id="CP138858">
    <property type="protein sequence ID" value="WPJ96135.1"/>
    <property type="molecule type" value="Genomic_DNA"/>
</dbReference>
<sequence length="440" mass="48863">MKPFSCLKALLSLVIASLCSTTILQADAESHDDAVEFIPRDGLPNFFQKLASNQEVTVAYLGGSITAQTGWRVLSQKWFEEQYPQASVTGVHAAIGGTGSDLGVYRVENDALAAKPDLLFVEFAVNDGRASEENITKSMEGIVRKTWKANPETDICFVYTMTASNSKALAKGKRMRSASVMESVAYHYGIPSIELGYQAALMEMENKLVMKTSAPMTRVSGDEIDESAAMATDAEGRIIFSKDGVHPYPETGHVLYTEALIRSLKQIQKNTARAPHLLKSPIREDNLENAQQILLTPQYLSGPYTDLRAAGNTRFQKELKQLYRLEPGATLSFKFKGTEVALYDLLGYDSAKVEVTLDGETTTSTRMDGYCTYQRLARLKVGSALEDTIHEVTIRVLDEQLNKRNILFERNRGDYDKNPEKYAKLHWNVGAIFIVGEILD</sequence>
<reference evidence="3 4" key="1">
    <citation type="submission" date="2023-11" db="EMBL/GenBank/DDBJ databases">
        <title>Coraliomargarita sp. nov., isolated from marine algae.</title>
        <authorList>
            <person name="Lee J.K."/>
            <person name="Baek J.H."/>
            <person name="Kim J.M."/>
            <person name="Choi D.G."/>
            <person name="Jeon C.O."/>
        </authorList>
    </citation>
    <scope>NUCLEOTIDE SEQUENCE [LARGE SCALE GENOMIC DNA]</scope>
    <source>
        <strain evidence="3 4">J2-16</strain>
    </source>
</reference>
<dbReference type="PANTHER" id="PTHR34407">
    <property type="entry name" value="EXPRESSED PROTEIN"/>
    <property type="match status" value="1"/>
</dbReference>
<dbReference type="Gene3D" id="3.40.50.1110">
    <property type="entry name" value="SGNH hydrolase"/>
    <property type="match status" value="1"/>
</dbReference>
<dbReference type="RefSeq" id="WP_319832999.1">
    <property type="nucleotide sequence ID" value="NZ_CP138858.1"/>
</dbReference>
<dbReference type="SUPFAM" id="SSF52266">
    <property type="entry name" value="SGNH hydrolase"/>
    <property type="match status" value="1"/>
</dbReference>
<proteinExistence type="predicted"/>
<gene>
    <name evidence="3" type="ORF">SH580_00280</name>
</gene>
<name>A0ABZ0RIV2_9BACT</name>
<dbReference type="InterPro" id="IPR013830">
    <property type="entry name" value="SGNH_hydro"/>
</dbReference>